<dbReference type="InterPro" id="IPR003256">
    <property type="entry name" value="Ribosomal_uL24"/>
</dbReference>
<organism evidence="8 9">
    <name type="scientific">Persicimonas caeni</name>
    <dbReference type="NCBI Taxonomy" id="2292766"/>
    <lineage>
        <taxon>Bacteria</taxon>
        <taxon>Deltaproteobacteria</taxon>
        <taxon>Bradymonadales</taxon>
        <taxon>Bradymonadaceae</taxon>
        <taxon>Persicimonas</taxon>
    </lineage>
</organism>
<dbReference type="NCBIfam" id="TIGR01079">
    <property type="entry name" value="rplX_bact"/>
    <property type="match status" value="1"/>
</dbReference>
<dbReference type="OrthoDB" id="9807419at2"/>
<dbReference type="InterPro" id="IPR014722">
    <property type="entry name" value="Rib_uL2_dom2"/>
</dbReference>
<evidence type="ECO:0000256" key="6">
    <source>
        <dbReference type="RuleBase" id="RU003477"/>
    </source>
</evidence>
<dbReference type="SMART" id="SM00739">
    <property type="entry name" value="KOW"/>
    <property type="match status" value="1"/>
</dbReference>
<dbReference type="HAMAP" id="MF_01326_B">
    <property type="entry name" value="Ribosomal_uL24_B"/>
    <property type="match status" value="1"/>
</dbReference>
<name>A0A4Y6PXA5_PERCE</name>
<dbReference type="AlphaFoldDB" id="A0A4Y6PXA5"/>
<dbReference type="Gene3D" id="2.30.30.30">
    <property type="match status" value="1"/>
</dbReference>
<dbReference type="InterPro" id="IPR005825">
    <property type="entry name" value="Ribosomal_uL24_CS"/>
</dbReference>
<dbReference type="SUPFAM" id="SSF50104">
    <property type="entry name" value="Translation proteins SH3-like domain"/>
    <property type="match status" value="1"/>
</dbReference>
<evidence type="ECO:0000313" key="8">
    <source>
        <dbReference type="EMBL" id="QDG52647.1"/>
    </source>
</evidence>
<proteinExistence type="inferred from homology"/>
<evidence type="ECO:0000256" key="3">
    <source>
        <dbReference type="ARBA" id="ARBA00023274"/>
    </source>
</evidence>
<sequence length="131" mass="14485">MHVKKGDEVVVLSGKDRGLRGEVLEVDPKKNRVKVARRNMVVKHRRPNPLTGESGARVEVEGWLNASNVGLYSEEKDGPVRTGKKFVGKGGELYDTKNEAVDSFGGEQPERIQKVRVGKQTGEVFDEIKTA</sequence>
<dbReference type="PROSITE" id="PS01108">
    <property type="entry name" value="RIBOSOMAL_L24"/>
    <property type="match status" value="1"/>
</dbReference>
<evidence type="ECO:0000313" key="9">
    <source>
        <dbReference type="Proteomes" id="UP000315995"/>
    </source>
</evidence>
<evidence type="ECO:0000256" key="1">
    <source>
        <dbReference type="ARBA" id="ARBA00010618"/>
    </source>
</evidence>
<keyword evidence="2 5" id="KW-0689">Ribosomal protein</keyword>
<evidence type="ECO:0000256" key="5">
    <source>
        <dbReference type="HAMAP-Rule" id="MF_01326"/>
    </source>
</evidence>
<gene>
    <name evidence="5 8" type="primary">rplX</name>
    <name evidence="8" type="ORF">FIV42_18450</name>
</gene>
<keyword evidence="3 5" id="KW-0687">Ribonucleoprotein</keyword>
<accession>A0A5B8YDX3</accession>
<evidence type="ECO:0000259" key="7">
    <source>
        <dbReference type="SMART" id="SM00739"/>
    </source>
</evidence>
<comment type="subunit">
    <text evidence="5">Part of the 50S ribosomal subunit.</text>
</comment>
<feature type="domain" description="KOW" evidence="7">
    <location>
        <begin position="2"/>
        <end position="29"/>
    </location>
</feature>
<dbReference type="PANTHER" id="PTHR12903">
    <property type="entry name" value="MITOCHONDRIAL RIBOSOMAL PROTEIN L24"/>
    <property type="match status" value="1"/>
</dbReference>
<dbReference type="InterPro" id="IPR005824">
    <property type="entry name" value="KOW"/>
</dbReference>
<dbReference type="InterPro" id="IPR041988">
    <property type="entry name" value="Ribosomal_uL24_KOW"/>
</dbReference>
<protein>
    <recommendedName>
        <fullName evidence="4 5">Large ribosomal subunit protein uL24</fullName>
    </recommendedName>
</protein>
<dbReference type="GO" id="GO:1990904">
    <property type="term" value="C:ribonucleoprotein complex"/>
    <property type="evidence" value="ECO:0007669"/>
    <property type="project" value="UniProtKB-KW"/>
</dbReference>
<dbReference type="InterPro" id="IPR008991">
    <property type="entry name" value="Translation_prot_SH3-like_sf"/>
</dbReference>
<comment type="function">
    <text evidence="5">One of the proteins that surrounds the polypeptide exit tunnel on the outside of the subunit.</text>
</comment>
<dbReference type="InterPro" id="IPR057264">
    <property type="entry name" value="Ribosomal_uL24_C"/>
</dbReference>
<reference evidence="8 9" key="1">
    <citation type="submission" date="2019-06" db="EMBL/GenBank/DDBJ databases">
        <title>Persicimonas caeni gen. nov., sp. nov., a predatory bacterium isolated from solar saltern.</title>
        <authorList>
            <person name="Wang S."/>
        </authorList>
    </citation>
    <scope>NUCLEOTIDE SEQUENCE [LARGE SCALE GENOMIC DNA]</scope>
    <source>
        <strain evidence="8 9">YN101</strain>
    </source>
</reference>
<dbReference type="GO" id="GO:0019843">
    <property type="term" value="F:rRNA binding"/>
    <property type="evidence" value="ECO:0007669"/>
    <property type="project" value="UniProtKB-UniRule"/>
</dbReference>
<keyword evidence="5" id="KW-0699">rRNA-binding</keyword>
<dbReference type="GO" id="GO:0003735">
    <property type="term" value="F:structural constituent of ribosome"/>
    <property type="evidence" value="ECO:0007669"/>
    <property type="project" value="InterPro"/>
</dbReference>
<dbReference type="RefSeq" id="WP_141199112.1">
    <property type="nucleotide sequence ID" value="NZ_CP041186.1"/>
</dbReference>
<comment type="similarity">
    <text evidence="1 5 6">Belongs to the universal ribosomal protein uL24 family.</text>
</comment>
<dbReference type="Pfam" id="PF17136">
    <property type="entry name" value="ribosomal_L24"/>
    <property type="match status" value="1"/>
</dbReference>
<dbReference type="Proteomes" id="UP000315995">
    <property type="component" value="Chromosome"/>
</dbReference>
<keyword evidence="9" id="KW-1185">Reference proteome</keyword>
<comment type="function">
    <text evidence="5">One of two assembly initiator proteins, it binds directly to the 5'-end of the 23S rRNA, where it nucleates assembly of the 50S subunit.</text>
</comment>
<accession>A0A4Y6PXA5</accession>
<dbReference type="GO" id="GO:0006412">
    <property type="term" value="P:translation"/>
    <property type="evidence" value="ECO:0007669"/>
    <property type="project" value="UniProtKB-UniRule"/>
</dbReference>
<dbReference type="Pfam" id="PF00467">
    <property type="entry name" value="KOW"/>
    <property type="match status" value="1"/>
</dbReference>
<dbReference type="CDD" id="cd06089">
    <property type="entry name" value="KOW_RPL26"/>
    <property type="match status" value="1"/>
</dbReference>
<keyword evidence="5" id="KW-0694">RNA-binding</keyword>
<evidence type="ECO:0000256" key="2">
    <source>
        <dbReference type="ARBA" id="ARBA00022980"/>
    </source>
</evidence>
<dbReference type="EMBL" id="CP041186">
    <property type="protein sequence ID" value="QDG52647.1"/>
    <property type="molecule type" value="Genomic_DNA"/>
</dbReference>
<evidence type="ECO:0000256" key="4">
    <source>
        <dbReference type="ARBA" id="ARBA00035206"/>
    </source>
</evidence>
<dbReference type="GO" id="GO:0005840">
    <property type="term" value="C:ribosome"/>
    <property type="evidence" value="ECO:0007669"/>
    <property type="project" value="UniProtKB-KW"/>
</dbReference>